<sequence length="166" mass="19360">MIVTKIEPCTKTKFKIYIDETFKFVLYKGEVSRFGIRIGEEIPPETEEKIRTEVLLKRAKLRAMHLLEDMDRTESALREKLRQGLYPSDVTEAAIEYVKSFGYLDDVRYAENFVRSRQNVKSKKEIGTALLQKGISSEIAKRAMEICYEEMGEEEAIRKILKKKKV</sequence>
<gene>
    <name evidence="7" type="ORF">RUMTOR_00727</name>
</gene>
<dbReference type="AlphaFoldDB" id="A5KKH4"/>
<dbReference type="HOGENOM" id="CLU_066607_4_2_9"/>
<dbReference type="InterPro" id="IPR053926">
    <property type="entry name" value="RecX_HTH_1st"/>
</dbReference>
<comment type="caution">
    <text evidence="7">The sequence shown here is derived from an EMBL/GenBank/DDBJ whole genome shotgun (WGS) entry which is preliminary data.</text>
</comment>
<dbReference type="Proteomes" id="UP000003577">
    <property type="component" value="Unassembled WGS sequence"/>
</dbReference>
<dbReference type="Gene3D" id="1.10.10.10">
    <property type="entry name" value="Winged helix-like DNA-binding domain superfamily/Winged helix DNA-binding domain"/>
    <property type="match status" value="2"/>
</dbReference>
<evidence type="ECO:0000256" key="2">
    <source>
        <dbReference type="ARBA" id="ARBA00009695"/>
    </source>
</evidence>
<evidence type="ECO:0000256" key="3">
    <source>
        <dbReference type="ARBA" id="ARBA00018111"/>
    </source>
</evidence>
<comment type="similarity">
    <text evidence="2">Belongs to the RecX family.</text>
</comment>
<evidence type="ECO:0000259" key="6">
    <source>
        <dbReference type="Pfam" id="PF21982"/>
    </source>
</evidence>
<feature type="domain" description="RecX second three-helical" evidence="5">
    <location>
        <begin position="105"/>
        <end position="144"/>
    </location>
</feature>
<evidence type="ECO:0000313" key="8">
    <source>
        <dbReference type="Proteomes" id="UP000003577"/>
    </source>
</evidence>
<dbReference type="EMBL" id="AAVP02000002">
    <property type="protein sequence ID" value="EDK24925.1"/>
    <property type="molecule type" value="Genomic_DNA"/>
</dbReference>
<dbReference type="PaxDb" id="411460-RUMTOR_00727"/>
<dbReference type="InterPro" id="IPR036388">
    <property type="entry name" value="WH-like_DNA-bd_sf"/>
</dbReference>
<feature type="domain" description="RecX first three-helical" evidence="6">
    <location>
        <begin position="59"/>
        <end position="97"/>
    </location>
</feature>
<reference evidence="7 8" key="1">
    <citation type="submission" date="2007-03" db="EMBL/GenBank/DDBJ databases">
        <authorList>
            <person name="Fulton L."/>
            <person name="Clifton S."/>
            <person name="Fulton B."/>
            <person name="Xu J."/>
            <person name="Minx P."/>
            <person name="Pepin K.H."/>
            <person name="Johnson M."/>
            <person name="Thiruvilangam P."/>
            <person name="Bhonagiri V."/>
            <person name="Nash W.E."/>
            <person name="Mardis E.R."/>
            <person name="Wilson R.K."/>
        </authorList>
    </citation>
    <scope>NUCLEOTIDE SEQUENCE [LARGE SCALE GENOMIC DNA]</scope>
    <source>
        <strain evidence="7 8">ATCC 27756</strain>
    </source>
</reference>
<evidence type="ECO:0000256" key="4">
    <source>
        <dbReference type="ARBA" id="ARBA00022490"/>
    </source>
</evidence>
<evidence type="ECO:0000313" key="7">
    <source>
        <dbReference type="EMBL" id="EDK24925.1"/>
    </source>
</evidence>
<dbReference type="InterPro" id="IPR003783">
    <property type="entry name" value="Regulatory_RecX"/>
</dbReference>
<dbReference type="GO" id="GO:0006282">
    <property type="term" value="P:regulation of DNA repair"/>
    <property type="evidence" value="ECO:0007669"/>
    <property type="project" value="InterPro"/>
</dbReference>
<dbReference type="Pfam" id="PF21982">
    <property type="entry name" value="RecX_HTH1"/>
    <property type="match status" value="1"/>
</dbReference>
<dbReference type="Pfam" id="PF02631">
    <property type="entry name" value="RecX_HTH2"/>
    <property type="match status" value="1"/>
</dbReference>
<dbReference type="InterPro" id="IPR053924">
    <property type="entry name" value="RecX_HTH_2nd"/>
</dbReference>
<evidence type="ECO:0000256" key="1">
    <source>
        <dbReference type="ARBA" id="ARBA00004496"/>
    </source>
</evidence>
<keyword evidence="4" id="KW-0963">Cytoplasm</keyword>
<evidence type="ECO:0000259" key="5">
    <source>
        <dbReference type="Pfam" id="PF02631"/>
    </source>
</evidence>
<dbReference type="RefSeq" id="WP_004846416.1">
    <property type="nucleotide sequence ID" value="NZ_DS264356.1"/>
</dbReference>
<proteinExistence type="inferred from homology"/>
<reference evidence="7 8" key="2">
    <citation type="submission" date="2007-04" db="EMBL/GenBank/DDBJ databases">
        <title>Draft genome sequence of Ruminococcus torques (ATCC 27756).</title>
        <authorList>
            <person name="Sudarsanam P."/>
            <person name="Ley R."/>
            <person name="Guruge J."/>
            <person name="Turnbaugh P.J."/>
            <person name="Mahowald M."/>
            <person name="Liep D."/>
            <person name="Gordon J."/>
        </authorList>
    </citation>
    <scope>NUCLEOTIDE SEQUENCE [LARGE SCALE GENOMIC DNA]</scope>
    <source>
        <strain evidence="7 8">ATCC 27756</strain>
    </source>
</reference>
<name>A5KKH4_9FIRM</name>
<dbReference type="PANTHER" id="PTHR33602">
    <property type="entry name" value="REGULATORY PROTEIN RECX FAMILY PROTEIN"/>
    <property type="match status" value="1"/>
</dbReference>
<protein>
    <recommendedName>
        <fullName evidence="3">Regulatory protein RecX</fullName>
    </recommendedName>
</protein>
<accession>A5KKH4</accession>
<comment type="subcellular location">
    <subcellularLocation>
        <location evidence="1">Cytoplasm</location>
    </subcellularLocation>
</comment>
<dbReference type="GO" id="GO:0005737">
    <property type="term" value="C:cytoplasm"/>
    <property type="evidence" value="ECO:0007669"/>
    <property type="project" value="UniProtKB-SubCell"/>
</dbReference>
<dbReference type="PANTHER" id="PTHR33602:SF1">
    <property type="entry name" value="REGULATORY PROTEIN RECX FAMILY PROTEIN"/>
    <property type="match status" value="1"/>
</dbReference>
<organism evidence="7 8">
    <name type="scientific">[Ruminococcus] torques ATCC 27756</name>
    <dbReference type="NCBI Taxonomy" id="411460"/>
    <lineage>
        <taxon>Bacteria</taxon>
        <taxon>Bacillati</taxon>
        <taxon>Bacillota</taxon>
        <taxon>Clostridia</taxon>
        <taxon>Lachnospirales</taxon>
        <taxon>Lachnospiraceae</taxon>
        <taxon>Mediterraneibacter</taxon>
    </lineage>
</organism>